<keyword evidence="3" id="KW-1185">Reference proteome</keyword>
<protein>
    <recommendedName>
        <fullName evidence="4">Lipoprotein</fullName>
    </recommendedName>
</protein>
<reference evidence="2 3" key="1">
    <citation type="submission" date="2022-02" db="EMBL/GenBank/DDBJ databases">
        <title>Uncovering new skin microbiome diversity through culturing and metagenomics.</title>
        <authorList>
            <person name="Conlan S."/>
            <person name="Deming C."/>
            <person name="Nisc Comparative Sequencing Program N."/>
            <person name="Segre J.A."/>
        </authorList>
    </citation>
    <scope>NUCLEOTIDE SEQUENCE [LARGE SCALE GENOMIC DNA]</scope>
    <source>
        <strain evidence="2 3">ACRQZ</strain>
    </source>
</reference>
<dbReference type="EMBL" id="JAKRCV010000001">
    <property type="protein sequence ID" value="MCG7320431.1"/>
    <property type="molecule type" value="Genomic_DNA"/>
</dbReference>
<evidence type="ECO:0008006" key="4">
    <source>
        <dbReference type="Google" id="ProtNLM"/>
    </source>
</evidence>
<dbReference type="Proteomes" id="UP001521931">
    <property type="component" value="Unassembled WGS sequence"/>
</dbReference>
<dbReference type="RefSeq" id="WP_239261397.1">
    <property type="nucleotide sequence ID" value="NZ_JAKRCV010000001.1"/>
</dbReference>
<gene>
    <name evidence="2" type="ORF">MHL29_00765</name>
</gene>
<feature type="region of interest" description="Disordered" evidence="1">
    <location>
        <begin position="167"/>
        <end position="219"/>
    </location>
</feature>
<evidence type="ECO:0000256" key="1">
    <source>
        <dbReference type="SAM" id="MobiDB-lite"/>
    </source>
</evidence>
<sequence length="219" mass="21518">MTRDDSHRPATPMARAARVRRATLTLGTAALATVGLTACNTMSPQQTDVSYAPADGVELDLGPVKVRDLLVVSAGEGKGGALNGLVVNQGNQPAQVSFSLGESGSPVTTTVEPGQAVSLASEKLSVPSVPVKPGAMVNLQVGTATTGMQNPLVPVLPPTGYYATVTPTAPSGSGSATATPTGTATGSATTTPSTSESATAPTPSTSAATPSETATTSAG</sequence>
<accession>A0ABS9PXS9</accession>
<name>A0ABS9PXS9_9MICO</name>
<comment type="caution">
    <text evidence="2">The sequence shown here is derived from an EMBL/GenBank/DDBJ whole genome shotgun (WGS) entry which is preliminary data.</text>
</comment>
<evidence type="ECO:0000313" key="3">
    <source>
        <dbReference type="Proteomes" id="UP001521931"/>
    </source>
</evidence>
<evidence type="ECO:0000313" key="2">
    <source>
        <dbReference type="EMBL" id="MCG7320431.1"/>
    </source>
</evidence>
<organism evidence="2 3">
    <name type="scientific">Arsenicicoccus bolidensis</name>
    <dbReference type="NCBI Taxonomy" id="229480"/>
    <lineage>
        <taxon>Bacteria</taxon>
        <taxon>Bacillati</taxon>
        <taxon>Actinomycetota</taxon>
        <taxon>Actinomycetes</taxon>
        <taxon>Micrococcales</taxon>
        <taxon>Intrasporangiaceae</taxon>
        <taxon>Arsenicicoccus</taxon>
    </lineage>
</organism>
<proteinExistence type="predicted"/>